<keyword evidence="2" id="KW-1185">Reference proteome</keyword>
<evidence type="ECO:0000313" key="1">
    <source>
        <dbReference type="EMBL" id="TEA13651.1"/>
    </source>
</evidence>
<dbReference type="EMBL" id="QAPF01000193">
    <property type="protein sequence ID" value="TEA13651.1"/>
    <property type="molecule type" value="Genomic_DNA"/>
</dbReference>
<protein>
    <submittedName>
        <fullName evidence="1">Uncharacterized protein</fullName>
    </submittedName>
</protein>
<reference evidence="1 2" key="1">
    <citation type="submission" date="2018-11" db="EMBL/GenBank/DDBJ databases">
        <title>Genome sequence and assembly of Colletotrichum sidae.</title>
        <authorList>
            <person name="Gan P."/>
            <person name="Shirasu K."/>
        </authorList>
    </citation>
    <scope>NUCLEOTIDE SEQUENCE [LARGE SCALE GENOMIC DNA]</scope>
    <source>
        <strain evidence="1 2">CBS 518.97</strain>
    </source>
</reference>
<comment type="caution">
    <text evidence="1">The sequence shown here is derived from an EMBL/GenBank/DDBJ whole genome shotgun (WGS) entry which is preliminary data.</text>
</comment>
<gene>
    <name evidence="1" type="ORF">C8034_v004496</name>
</gene>
<dbReference type="Proteomes" id="UP000295604">
    <property type="component" value="Unassembled WGS sequence"/>
</dbReference>
<name>A0A4R8T9X0_9PEZI</name>
<organism evidence="1 2">
    <name type="scientific">Colletotrichum sidae</name>
    <dbReference type="NCBI Taxonomy" id="1347389"/>
    <lineage>
        <taxon>Eukaryota</taxon>
        <taxon>Fungi</taxon>
        <taxon>Dikarya</taxon>
        <taxon>Ascomycota</taxon>
        <taxon>Pezizomycotina</taxon>
        <taxon>Sordariomycetes</taxon>
        <taxon>Hypocreomycetidae</taxon>
        <taxon>Glomerellales</taxon>
        <taxon>Glomerellaceae</taxon>
        <taxon>Colletotrichum</taxon>
        <taxon>Colletotrichum orbiculare species complex</taxon>
    </lineage>
</organism>
<evidence type="ECO:0000313" key="2">
    <source>
        <dbReference type="Proteomes" id="UP000295604"/>
    </source>
</evidence>
<sequence length="149" mass="16278">MPASQYIDETPRLWGVRRGGGLYRHCGRGNAMRPSHLSASLQNSTFRSIIDVANLFVLPAACPRGGPRVSYVRGHSRYATAKVLPCDSLCLWRVPMPTIVEQGQLSQETAGYVDNCLDDRHIGASLRAAKCSLQQKQIGHATVPKVGYA</sequence>
<proteinExistence type="predicted"/>
<dbReference type="AlphaFoldDB" id="A0A4R8T9X0"/>
<accession>A0A4R8T9X0</accession>